<reference evidence="1" key="3">
    <citation type="submission" date="2011-03" db="EMBL/GenBank/DDBJ databases">
        <title>Annotation of Magnaporthe poae ATCC 64411.</title>
        <authorList>
            <person name="Ma L.-J."/>
            <person name="Dead R."/>
            <person name="Young S.K."/>
            <person name="Zeng Q."/>
            <person name="Gargeya S."/>
            <person name="Fitzgerald M."/>
            <person name="Haas B."/>
            <person name="Abouelleil A."/>
            <person name="Alvarado L."/>
            <person name="Arachchi H.M."/>
            <person name="Berlin A."/>
            <person name="Brown A."/>
            <person name="Chapman S.B."/>
            <person name="Chen Z."/>
            <person name="Dunbar C."/>
            <person name="Freedman E."/>
            <person name="Gearin G."/>
            <person name="Gellesch M."/>
            <person name="Goldberg J."/>
            <person name="Griggs A."/>
            <person name="Gujja S."/>
            <person name="Heiman D."/>
            <person name="Howarth C."/>
            <person name="Larson L."/>
            <person name="Lui A."/>
            <person name="MacDonald P.J.P."/>
            <person name="Mehta T."/>
            <person name="Montmayeur A."/>
            <person name="Murphy C."/>
            <person name="Neiman D."/>
            <person name="Pearson M."/>
            <person name="Priest M."/>
            <person name="Roberts A."/>
            <person name="Saif S."/>
            <person name="Shea T."/>
            <person name="Shenoy N."/>
            <person name="Sisk P."/>
            <person name="Stolte C."/>
            <person name="Sykes S."/>
            <person name="Yandava C."/>
            <person name="Wortman J."/>
            <person name="Nusbaum C."/>
            <person name="Birren B."/>
        </authorList>
    </citation>
    <scope>NUCLEOTIDE SEQUENCE</scope>
    <source>
        <strain evidence="1">ATCC 64411</strain>
    </source>
</reference>
<dbReference type="OrthoDB" id="5230889at2759"/>
<proteinExistence type="predicted"/>
<reference evidence="2" key="5">
    <citation type="submission" date="2015-06" db="UniProtKB">
        <authorList>
            <consortium name="EnsemblFungi"/>
        </authorList>
    </citation>
    <scope>IDENTIFICATION</scope>
    <source>
        <strain evidence="2">ATCC 64411</strain>
    </source>
</reference>
<organism evidence="2 3">
    <name type="scientific">Magnaporthiopsis poae (strain ATCC 64411 / 73-15)</name>
    <name type="common">Kentucky bluegrass fungus</name>
    <name type="synonym">Magnaporthe poae</name>
    <dbReference type="NCBI Taxonomy" id="644358"/>
    <lineage>
        <taxon>Eukaryota</taxon>
        <taxon>Fungi</taxon>
        <taxon>Dikarya</taxon>
        <taxon>Ascomycota</taxon>
        <taxon>Pezizomycotina</taxon>
        <taxon>Sordariomycetes</taxon>
        <taxon>Sordariomycetidae</taxon>
        <taxon>Magnaporthales</taxon>
        <taxon>Magnaporthaceae</taxon>
        <taxon>Magnaporthiopsis</taxon>
    </lineage>
</organism>
<gene>
    <name evidence="1" type="ORF">MAPG_11611</name>
</gene>
<reference evidence="2" key="4">
    <citation type="journal article" date="2015" name="G3 (Bethesda)">
        <title>Genome sequences of three phytopathogenic species of the Magnaporthaceae family of fungi.</title>
        <authorList>
            <person name="Okagaki L.H."/>
            <person name="Nunes C.C."/>
            <person name="Sailsbery J."/>
            <person name="Clay B."/>
            <person name="Brown D."/>
            <person name="John T."/>
            <person name="Oh Y."/>
            <person name="Young N."/>
            <person name="Fitzgerald M."/>
            <person name="Haas B.J."/>
            <person name="Zeng Q."/>
            <person name="Young S."/>
            <person name="Adiconis X."/>
            <person name="Fan L."/>
            <person name="Levin J.Z."/>
            <person name="Mitchell T.K."/>
            <person name="Okubara P.A."/>
            <person name="Farman M.L."/>
            <person name="Kohn L.M."/>
            <person name="Birren B."/>
            <person name="Ma L.-J."/>
            <person name="Dean R.A."/>
        </authorList>
    </citation>
    <scope>NUCLEOTIDE SEQUENCE</scope>
    <source>
        <strain evidence="2">ATCC 64411 / 73-15</strain>
    </source>
</reference>
<evidence type="ECO:0000313" key="3">
    <source>
        <dbReference type="Proteomes" id="UP000011715"/>
    </source>
</evidence>
<dbReference type="AlphaFoldDB" id="A0A0C4EFQ5"/>
<evidence type="ECO:0000313" key="2">
    <source>
        <dbReference type="EnsemblFungi" id="MAPG_11611T0"/>
    </source>
</evidence>
<reference evidence="1" key="1">
    <citation type="submission" date="2010-05" db="EMBL/GenBank/DDBJ databases">
        <title>The Genome Sequence of Magnaporthe poae strain ATCC 64411.</title>
        <authorList>
            <consortium name="The Broad Institute Genome Sequencing Platform"/>
            <consortium name="Broad Institute Genome Sequencing Center for Infectious Disease"/>
            <person name="Ma L.-J."/>
            <person name="Dead R."/>
            <person name="Young S."/>
            <person name="Zeng Q."/>
            <person name="Koehrsen M."/>
            <person name="Alvarado L."/>
            <person name="Berlin A."/>
            <person name="Chapman S.B."/>
            <person name="Chen Z."/>
            <person name="Freedman E."/>
            <person name="Gellesch M."/>
            <person name="Goldberg J."/>
            <person name="Griggs A."/>
            <person name="Gujja S."/>
            <person name="Heilman E.R."/>
            <person name="Heiman D."/>
            <person name="Hepburn T."/>
            <person name="Howarth C."/>
            <person name="Jen D."/>
            <person name="Larson L."/>
            <person name="Mehta T."/>
            <person name="Neiman D."/>
            <person name="Pearson M."/>
            <person name="Roberts A."/>
            <person name="Saif S."/>
            <person name="Shea T."/>
            <person name="Shenoy N."/>
            <person name="Sisk P."/>
            <person name="Stolte C."/>
            <person name="Sykes S."/>
            <person name="Walk T."/>
            <person name="White J."/>
            <person name="Yandava C."/>
            <person name="Haas B."/>
            <person name="Nusbaum C."/>
            <person name="Birren B."/>
        </authorList>
    </citation>
    <scope>NUCLEOTIDE SEQUENCE</scope>
    <source>
        <strain evidence="1">ATCC 64411</strain>
    </source>
</reference>
<keyword evidence="3" id="KW-1185">Reference proteome</keyword>
<dbReference type="EnsemblFungi" id="MAPG_11611T0">
    <property type="protein sequence ID" value="MAPG_11611T0"/>
    <property type="gene ID" value="MAPG_11611"/>
</dbReference>
<dbReference type="EMBL" id="GL876983">
    <property type="protein sequence ID" value="KLU92667.1"/>
    <property type="molecule type" value="Genomic_DNA"/>
</dbReference>
<protein>
    <submittedName>
        <fullName evidence="1 2">Uncharacterized protein</fullName>
    </submittedName>
</protein>
<sequence length="88" mass="10402">MLPHDWIAEREGQALYFIAISDAKALTMEECPVWNYYVPKEREESEWDLYHVVLLERDQERALWERKGLGKVFKAAFGQASWDEIKLG</sequence>
<dbReference type="Proteomes" id="UP000011715">
    <property type="component" value="Unassembled WGS sequence"/>
</dbReference>
<dbReference type="EMBL" id="ADBL01002860">
    <property type="status" value="NOT_ANNOTATED_CDS"/>
    <property type="molecule type" value="Genomic_DNA"/>
</dbReference>
<accession>A0A0C4EFQ5</accession>
<name>A0A0C4EFQ5_MAGP6</name>
<reference evidence="3" key="2">
    <citation type="submission" date="2010-05" db="EMBL/GenBank/DDBJ databases">
        <title>The genome sequence of Magnaporthe poae strain ATCC 64411.</title>
        <authorList>
            <person name="Ma L.-J."/>
            <person name="Dead R."/>
            <person name="Young S."/>
            <person name="Zeng Q."/>
            <person name="Koehrsen M."/>
            <person name="Alvarado L."/>
            <person name="Berlin A."/>
            <person name="Chapman S.B."/>
            <person name="Chen Z."/>
            <person name="Freedman E."/>
            <person name="Gellesch M."/>
            <person name="Goldberg J."/>
            <person name="Griggs A."/>
            <person name="Gujja S."/>
            <person name="Heilman E.R."/>
            <person name="Heiman D."/>
            <person name="Hepburn T."/>
            <person name="Howarth C."/>
            <person name="Jen D."/>
            <person name="Larson L."/>
            <person name="Mehta T."/>
            <person name="Neiman D."/>
            <person name="Pearson M."/>
            <person name="Roberts A."/>
            <person name="Saif S."/>
            <person name="Shea T."/>
            <person name="Shenoy N."/>
            <person name="Sisk P."/>
            <person name="Stolte C."/>
            <person name="Sykes S."/>
            <person name="Walk T."/>
            <person name="White J."/>
            <person name="Yandava C."/>
            <person name="Haas B."/>
            <person name="Nusbaum C."/>
            <person name="Birren B."/>
        </authorList>
    </citation>
    <scope>NUCLEOTIDE SEQUENCE [LARGE SCALE GENOMIC DNA]</scope>
    <source>
        <strain evidence="3">ATCC 64411 / 73-15</strain>
    </source>
</reference>
<dbReference type="VEuPathDB" id="FungiDB:MAPG_11611"/>
<evidence type="ECO:0000313" key="1">
    <source>
        <dbReference type="EMBL" id="KLU92667.1"/>
    </source>
</evidence>